<gene>
    <name evidence="1" type="ORF">IMCC3088_725</name>
</gene>
<dbReference type="EMBL" id="AEIG01000160">
    <property type="protein sequence ID" value="EGG28197.1"/>
    <property type="molecule type" value="Genomic_DNA"/>
</dbReference>
<comment type="caution">
    <text evidence="1">The sequence shown here is derived from an EMBL/GenBank/DDBJ whole genome shotgun (WGS) entry which is preliminary data.</text>
</comment>
<protein>
    <recommendedName>
        <fullName evidence="3">DUF4892 domain-containing protein</fullName>
    </recommendedName>
</protein>
<dbReference type="eggNOG" id="COG2885">
    <property type="taxonomic scope" value="Bacteria"/>
</dbReference>
<dbReference type="AlphaFoldDB" id="F3L660"/>
<accession>F3L660</accession>
<evidence type="ECO:0000313" key="2">
    <source>
        <dbReference type="Proteomes" id="UP000005615"/>
    </source>
</evidence>
<dbReference type="Pfam" id="PF16234">
    <property type="entry name" value="DUF4892"/>
    <property type="match status" value="1"/>
</dbReference>
<organism evidence="1 2">
    <name type="scientific">Aequoribacter fuscus</name>
    <dbReference type="NCBI Taxonomy" id="2518989"/>
    <lineage>
        <taxon>Bacteria</taxon>
        <taxon>Pseudomonadati</taxon>
        <taxon>Pseudomonadota</taxon>
        <taxon>Gammaproteobacteria</taxon>
        <taxon>Cellvibrionales</taxon>
        <taxon>Halieaceae</taxon>
        <taxon>Aequoribacter</taxon>
    </lineage>
</organism>
<dbReference type="Proteomes" id="UP000005615">
    <property type="component" value="Unassembled WGS sequence"/>
</dbReference>
<name>F3L660_9GAMM</name>
<evidence type="ECO:0000313" key="1">
    <source>
        <dbReference type="EMBL" id="EGG28197.1"/>
    </source>
</evidence>
<dbReference type="InterPro" id="IPR032608">
    <property type="entry name" value="DUF4892"/>
</dbReference>
<dbReference type="STRING" id="2518989.IMCC3088_725"/>
<evidence type="ECO:0008006" key="3">
    <source>
        <dbReference type="Google" id="ProtNLM"/>
    </source>
</evidence>
<sequence>MFASLTVANESDFTDLSSSSHAILIRQVDSDVNDREIGLDALQKRLGHWGFEQSTRVSGNLRESTYQIVDGYSAAEMLKQHTTAFRDAQGVATLFQCEGRDCGRSVQWANRVFEQRLLYGQDNDQRYWVGESTTGAPTLYVAYSAYRTEGRQYLVLQRYRLSPVAE</sequence>
<reference evidence="1 2" key="1">
    <citation type="journal article" date="2011" name="J. Bacteriol.">
        <title>Genome sequence of strain IMCC3088, a proteorhodopsin-containing marine bacterium belonging to the OM60/NOR5 clade.</title>
        <authorList>
            <person name="Jang Y."/>
            <person name="Oh H.M."/>
            <person name="Kang I."/>
            <person name="Lee K."/>
            <person name="Yang S.J."/>
            <person name="Cho J.C."/>
        </authorList>
    </citation>
    <scope>NUCLEOTIDE SEQUENCE [LARGE SCALE GENOMIC DNA]</scope>
    <source>
        <strain evidence="1 2">IMCC3088</strain>
    </source>
</reference>
<proteinExistence type="predicted"/>
<keyword evidence="2" id="KW-1185">Reference proteome</keyword>